<evidence type="ECO:0000313" key="1">
    <source>
        <dbReference type="EMBL" id="BBP88156.1"/>
    </source>
</evidence>
<proteinExistence type="predicted"/>
<evidence type="ECO:0000313" key="2">
    <source>
        <dbReference type="Proteomes" id="UP000464658"/>
    </source>
</evidence>
<reference evidence="1 2" key="1">
    <citation type="submission" date="2019-12" db="EMBL/GenBank/DDBJ databases">
        <title>Full genome sequence of a Bacillus safensis strain isolated from commercially available natto in Indonesia.</title>
        <authorList>
            <person name="Yoshida M."/>
            <person name="Uomi M."/>
            <person name="Waturangi D."/>
            <person name="Ekaputri J.J."/>
            <person name="Setiamarga D.H.E."/>
        </authorList>
    </citation>
    <scope>NUCLEOTIDE SEQUENCE [LARGE SCALE GENOMIC DNA]</scope>
    <source>
        <strain evidence="1 2">IDN1</strain>
    </source>
</reference>
<name>A0A5S9M9D4_BACIA</name>
<dbReference type="EMBL" id="AP021906">
    <property type="protein sequence ID" value="BBP88156.1"/>
    <property type="molecule type" value="Genomic_DNA"/>
</dbReference>
<organism evidence="1 2">
    <name type="scientific">Bacillus safensis</name>
    <dbReference type="NCBI Taxonomy" id="561879"/>
    <lineage>
        <taxon>Bacteria</taxon>
        <taxon>Bacillati</taxon>
        <taxon>Bacillota</taxon>
        <taxon>Bacilli</taxon>
        <taxon>Bacillales</taxon>
        <taxon>Bacillaceae</taxon>
        <taxon>Bacillus</taxon>
    </lineage>
</organism>
<dbReference type="Proteomes" id="UP000464658">
    <property type="component" value="Chromosome"/>
</dbReference>
<sequence>MKDLKGQVKLFLDEHRIEAAKSKLAIKQKLLAANKSRCFFDKLKQPTISYYGDSARETEGFFTHPSAQADASKKKHSLR</sequence>
<gene>
    <name evidence="1" type="ORF">BsIDN1_17740</name>
</gene>
<protein>
    <submittedName>
        <fullName evidence="1">Uncharacterized protein</fullName>
    </submittedName>
</protein>
<dbReference type="AlphaFoldDB" id="A0A5S9M9D4"/>
<accession>A0A5S9M9D4</accession>